<dbReference type="AlphaFoldDB" id="A0A8A4E0V2"/>
<name>A0A8A4E0V2_BURPE</name>
<organism evidence="1">
    <name type="scientific">Burkholderia pseudomallei</name>
    <name type="common">Pseudomonas pseudomallei</name>
    <dbReference type="NCBI Taxonomy" id="28450"/>
    <lineage>
        <taxon>Bacteria</taxon>
        <taxon>Pseudomonadati</taxon>
        <taxon>Pseudomonadota</taxon>
        <taxon>Betaproteobacteria</taxon>
        <taxon>Burkholderiales</taxon>
        <taxon>Burkholderiaceae</taxon>
        <taxon>Burkholderia</taxon>
        <taxon>pseudomallei group</taxon>
    </lineage>
</organism>
<reference evidence="1" key="1">
    <citation type="submission" date="2021-03" db="EMBL/GenBank/DDBJ databases">
        <title>Complete genome of Burkholderia pseudomallei_VBP364.</title>
        <authorList>
            <person name="Balaji V."/>
            <person name="Yamuna B."/>
            <person name="Monisha P."/>
        </authorList>
    </citation>
    <scope>NUCLEOTIDE SEQUENCE</scope>
    <source>
        <strain evidence="1">VBP364</strain>
    </source>
</reference>
<dbReference type="RefSeq" id="WP_004197012.1">
    <property type="nucleotide sequence ID" value="NZ_AP028072.1"/>
</dbReference>
<protein>
    <submittedName>
        <fullName evidence="1">Uncharacterized protein</fullName>
    </submittedName>
</protein>
<dbReference type="GeneID" id="93064130"/>
<proteinExistence type="predicted"/>
<dbReference type="EMBL" id="CP071754">
    <property type="protein sequence ID" value="QTB60990.1"/>
    <property type="molecule type" value="Genomic_DNA"/>
</dbReference>
<sequence length="45" mass="5153">MHAAFERFKRRMAVRGAALHRERSAARSIAPIVFDEKTVNDKLAK</sequence>
<accession>A0A8A4E0V2</accession>
<gene>
    <name evidence="1" type="ORF">J3D99_24255</name>
</gene>
<evidence type="ECO:0000313" key="1">
    <source>
        <dbReference type="EMBL" id="QTB60990.1"/>
    </source>
</evidence>